<dbReference type="STRING" id="660521.SAMN04487949_2276"/>
<evidence type="ECO:0000313" key="3">
    <source>
        <dbReference type="Proteomes" id="UP000199451"/>
    </source>
</evidence>
<feature type="transmembrane region" description="Helical" evidence="1">
    <location>
        <begin position="16"/>
        <end position="38"/>
    </location>
</feature>
<accession>A0A1G9UQA9</accession>
<name>A0A1G9UQA9_9EURY</name>
<dbReference type="OrthoDB" id="307530at2157"/>
<feature type="transmembrane region" description="Helical" evidence="1">
    <location>
        <begin position="47"/>
        <end position="65"/>
    </location>
</feature>
<organism evidence="2 3">
    <name type="scientific">Halogranum gelatinilyticum</name>
    <dbReference type="NCBI Taxonomy" id="660521"/>
    <lineage>
        <taxon>Archaea</taxon>
        <taxon>Methanobacteriati</taxon>
        <taxon>Methanobacteriota</taxon>
        <taxon>Stenosarchaea group</taxon>
        <taxon>Halobacteria</taxon>
        <taxon>Halobacteriales</taxon>
        <taxon>Haloferacaceae</taxon>
    </lineage>
</organism>
<proteinExistence type="predicted"/>
<sequence length="268" mass="29144">MSLVAPSQLLSLLEPVLSVIVPAFVVGFFLVSLVAIALNSNRTVRNVYIAGFFALLLVVNLAAPVTPAPLVKWHKFSEVRDTEQTEYVFRVVDADGAELGYDDDATLEMGSVALTSIQLRMRTEFTPEKNVEVAQWMLDRAAVHRADVEANSWTRYLAFPRHGLSNSWTPATLEDYGEFTTLRLYRVDFTMSEDGSEVTSYSETLVYEYDETRGVVVDNTGARESRLDAAPVPRVGTDVAARVGTAVAARVATAPVASALGIHGGVAA</sequence>
<keyword evidence="1" id="KW-0812">Transmembrane</keyword>
<reference evidence="3" key="1">
    <citation type="submission" date="2016-10" db="EMBL/GenBank/DDBJ databases">
        <authorList>
            <person name="Varghese N."/>
            <person name="Submissions S."/>
        </authorList>
    </citation>
    <scope>NUCLEOTIDE SEQUENCE [LARGE SCALE GENOMIC DNA]</scope>
    <source>
        <strain evidence="3">CGMCC 1.10119</strain>
    </source>
</reference>
<dbReference type="EMBL" id="FNHL01000002">
    <property type="protein sequence ID" value="SDM61745.1"/>
    <property type="molecule type" value="Genomic_DNA"/>
</dbReference>
<keyword evidence="3" id="KW-1185">Reference proteome</keyword>
<evidence type="ECO:0000256" key="1">
    <source>
        <dbReference type="SAM" id="Phobius"/>
    </source>
</evidence>
<dbReference type="RefSeq" id="WP_089697551.1">
    <property type="nucleotide sequence ID" value="NZ_FNHL01000002.1"/>
</dbReference>
<evidence type="ECO:0000313" key="2">
    <source>
        <dbReference type="EMBL" id="SDM61745.1"/>
    </source>
</evidence>
<dbReference type="AlphaFoldDB" id="A0A1G9UQA9"/>
<protein>
    <submittedName>
        <fullName evidence="2">Uncharacterized protein</fullName>
    </submittedName>
</protein>
<gene>
    <name evidence="2" type="ORF">SAMN04487949_2276</name>
</gene>
<keyword evidence="1" id="KW-1133">Transmembrane helix</keyword>
<dbReference type="Proteomes" id="UP000199451">
    <property type="component" value="Unassembled WGS sequence"/>
</dbReference>
<keyword evidence="1" id="KW-0472">Membrane</keyword>